<keyword evidence="1" id="KW-0812">Transmembrane</keyword>
<organism evidence="2 3">
    <name type="scientific">Hymenobacter jeongseonensis</name>
    <dbReference type="NCBI Taxonomy" id="2791027"/>
    <lineage>
        <taxon>Bacteria</taxon>
        <taxon>Pseudomonadati</taxon>
        <taxon>Bacteroidota</taxon>
        <taxon>Cytophagia</taxon>
        <taxon>Cytophagales</taxon>
        <taxon>Hymenobacteraceae</taxon>
        <taxon>Hymenobacter</taxon>
    </lineage>
</organism>
<keyword evidence="3" id="KW-1185">Reference proteome</keyword>
<dbReference type="Pfam" id="PF20554">
    <property type="entry name" value="DUF6766"/>
    <property type="match status" value="1"/>
</dbReference>
<dbReference type="Proteomes" id="UP000597617">
    <property type="component" value="Unassembled WGS sequence"/>
</dbReference>
<proteinExistence type="predicted"/>
<comment type="caution">
    <text evidence="2">The sequence shown here is derived from an EMBL/GenBank/DDBJ whole genome shotgun (WGS) entry which is preliminary data.</text>
</comment>
<dbReference type="InterPro" id="IPR046657">
    <property type="entry name" value="DUF6766"/>
</dbReference>
<name>A0ABS0ICN3_9BACT</name>
<feature type="transmembrane region" description="Helical" evidence="1">
    <location>
        <begin position="20"/>
        <end position="40"/>
    </location>
</feature>
<evidence type="ECO:0000256" key="1">
    <source>
        <dbReference type="SAM" id="Phobius"/>
    </source>
</evidence>
<evidence type="ECO:0000313" key="2">
    <source>
        <dbReference type="EMBL" id="MBF9236111.1"/>
    </source>
</evidence>
<keyword evidence="1" id="KW-1133">Transmembrane helix</keyword>
<reference evidence="2 3" key="1">
    <citation type="submission" date="2020-11" db="EMBL/GenBank/DDBJ databases">
        <authorList>
            <person name="Kim M.K."/>
        </authorList>
    </citation>
    <scope>NUCLEOTIDE SEQUENCE [LARGE SCALE GENOMIC DNA]</scope>
    <source>
        <strain evidence="2 3">BT683</strain>
    </source>
</reference>
<feature type="transmembrane region" description="Helical" evidence="1">
    <location>
        <begin position="131"/>
        <end position="150"/>
    </location>
</feature>
<protein>
    <submittedName>
        <fullName evidence="2">Uncharacterized protein</fullName>
    </submittedName>
</protein>
<dbReference type="EMBL" id="JADQDQ010000001">
    <property type="protein sequence ID" value="MBF9236111.1"/>
    <property type="molecule type" value="Genomic_DNA"/>
</dbReference>
<gene>
    <name evidence="2" type="ORF">I2I05_01765</name>
</gene>
<sequence>MTIPRPASPFWRFCYENSLLLVVGLLILLSLGGQFVTGWYDYNDELREMGLAELTAGQYLTSGHFLEATFENWESEFLQMALYVLLTVWLRQKGSSESKKLYEEEDVDAEPDPRKEGAPWPVRRGGWVLALYKNSLSIAFFVLFLASVWLHAKGGAEVYSIEQVHQGKAAVNVWTYFATSRFWFESLQNWQSEFLSIVSIVGLSIFLRQHGSPESKPVDAAHSETGR</sequence>
<dbReference type="RefSeq" id="WP_196280481.1">
    <property type="nucleotide sequence ID" value="NZ_JADQDQ010000001.1"/>
</dbReference>
<evidence type="ECO:0000313" key="3">
    <source>
        <dbReference type="Proteomes" id="UP000597617"/>
    </source>
</evidence>
<accession>A0ABS0ICN3</accession>
<keyword evidence="1" id="KW-0472">Membrane</keyword>